<gene>
    <name evidence="1" type="ORF">SAMN02745206_02839</name>
</gene>
<name>A0A1M5F9S5_9BACT</name>
<protein>
    <recommendedName>
        <fullName evidence="3">Dinitrogenase iron-molybdenum cofactor</fullName>
    </recommendedName>
</protein>
<keyword evidence="2" id="KW-1185">Reference proteome</keyword>
<dbReference type="AlphaFoldDB" id="A0A1M5F9S5"/>
<dbReference type="InterPro" id="IPR036105">
    <property type="entry name" value="DiNase_FeMo-co_biosyn_sf"/>
</dbReference>
<organism evidence="1 2">
    <name type="scientific">Desulfacinum infernum DSM 9756</name>
    <dbReference type="NCBI Taxonomy" id="1121391"/>
    <lineage>
        <taxon>Bacteria</taxon>
        <taxon>Pseudomonadati</taxon>
        <taxon>Thermodesulfobacteriota</taxon>
        <taxon>Syntrophobacteria</taxon>
        <taxon>Syntrophobacterales</taxon>
        <taxon>Syntrophobacteraceae</taxon>
        <taxon>Desulfacinum</taxon>
    </lineage>
</organism>
<dbReference type="EMBL" id="FQVB01000030">
    <property type="protein sequence ID" value="SHF88158.1"/>
    <property type="molecule type" value="Genomic_DNA"/>
</dbReference>
<reference evidence="2" key="1">
    <citation type="submission" date="2016-11" db="EMBL/GenBank/DDBJ databases">
        <authorList>
            <person name="Varghese N."/>
            <person name="Submissions S."/>
        </authorList>
    </citation>
    <scope>NUCLEOTIDE SEQUENCE [LARGE SCALE GENOMIC DNA]</scope>
    <source>
        <strain evidence="2">DSM 9756</strain>
    </source>
</reference>
<evidence type="ECO:0000313" key="2">
    <source>
        <dbReference type="Proteomes" id="UP000184076"/>
    </source>
</evidence>
<dbReference type="STRING" id="1121391.SAMN02745206_02839"/>
<sequence length="118" mass="13011">MTMAHKVFVPLQGSEVAARLDLATEVWVGVWDEAGELVEERTVVLPQASAEGLCQLLISENAHTLVCGAIEQEYYDYLTWKRVDVVDEVIGELESVRAAIAQGRLSPGAVLMERKVEL</sequence>
<dbReference type="Proteomes" id="UP000184076">
    <property type="component" value="Unassembled WGS sequence"/>
</dbReference>
<proteinExistence type="predicted"/>
<evidence type="ECO:0008006" key="3">
    <source>
        <dbReference type="Google" id="ProtNLM"/>
    </source>
</evidence>
<dbReference type="SUPFAM" id="SSF53146">
    <property type="entry name" value="Nitrogenase accessory factor-like"/>
    <property type="match status" value="1"/>
</dbReference>
<accession>A0A1M5F9S5</accession>
<evidence type="ECO:0000313" key="1">
    <source>
        <dbReference type="EMBL" id="SHF88158.1"/>
    </source>
</evidence>